<proteinExistence type="predicted"/>
<dbReference type="InterPro" id="IPR018392">
    <property type="entry name" value="LysM"/>
</dbReference>
<dbReference type="RefSeq" id="WP_229640117.1">
    <property type="nucleotide sequence ID" value="NZ_JADWDC010000016.1"/>
</dbReference>
<organism evidence="3 4">
    <name type="scientific">Waterburya agarophytonicola KI4</name>
    <dbReference type="NCBI Taxonomy" id="2874699"/>
    <lineage>
        <taxon>Bacteria</taxon>
        <taxon>Bacillati</taxon>
        <taxon>Cyanobacteriota</taxon>
        <taxon>Cyanophyceae</taxon>
        <taxon>Pleurocapsales</taxon>
        <taxon>Hyellaceae</taxon>
        <taxon>Waterburya</taxon>
        <taxon>Waterburya agarophytonicola</taxon>
    </lineage>
</organism>
<sequence>MSVKLTCPVCDRSLLSEIICPNCETDLSIYKMLAELPGETPIEVAGKKSIISLWLPIIIAILFLLLGLGLGITGKSIVAEQTPQITESYFDFFSSESRVESDGLVMPILAKISPEIRPRNLQFCGGFNYIVRRGDSLSLIADHFYGDRSYLFLIRDANKTLKGRENYLQIGEHLFIPNFREDC</sequence>
<dbReference type="Proteomes" id="UP000729733">
    <property type="component" value="Unassembled WGS sequence"/>
</dbReference>
<evidence type="ECO:0000313" key="3">
    <source>
        <dbReference type="EMBL" id="MCC0177079.1"/>
    </source>
</evidence>
<dbReference type="CDD" id="cd00118">
    <property type="entry name" value="LysM"/>
    <property type="match status" value="1"/>
</dbReference>
<accession>A0A964BPA7</accession>
<evidence type="ECO:0000259" key="2">
    <source>
        <dbReference type="PROSITE" id="PS51782"/>
    </source>
</evidence>
<keyword evidence="4" id="KW-1185">Reference proteome</keyword>
<reference evidence="3" key="1">
    <citation type="journal article" date="2021" name="Antonie Van Leeuwenhoek">
        <title>Draft genome and description of Waterburya agarophytonicola gen. nov. sp. nov. (Pleurocapsales, Cyanobacteria): a seaweed symbiont.</title>
        <authorList>
            <person name="Bonthond G."/>
            <person name="Shalygin S."/>
            <person name="Bayer T."/>
            <person name="Weinberger F."/>
        </authorList>
    </citation>
    <scope>NUCLEOTIDE SEQUENCE</scope>
    <source>
        <strain evidence="3">KI4</strain>
    </source>
</reference>
<name>A0A964BPA7_9CYAN</name>
<dbReference type="Pfam" id="PF01476">
    <property type="entry name" value="LysM"/>
    <property type="match status" value="1"/>
</dbReference>
<dbReference type="EMBL" id="JADWDC010000016">
    <property type="protein sequence ID" value="MCC0177079.1"/>
    <property type="molecule type" value="Genomic_DNA"/>
</dbReference>
<dbReference type="AlphaFoldDB" id="A0A964BPA7"/>
<keyword evidence="1" id="KW-1133">Transmembrane helix</keyword>
<dbReference type="Gene3D" id="3.10.350.10">
    <property type="entry name" value="LysM domain"/>
    <property type="match status" value="1"/>
</dbReference>
<gene>
    <name evidence="3" type="ORF">I4641_08825</name>
</gene>
<feature type="domain" description="LysM" evidence="2">
    <location>
        <begin position="127"/>
        <end position="176"/>
    </location>
</feature>
<dbReference type="PROSITE" id="PS51782">
    <property type="entry name" value="LYSM"/>
    <property type="match status" value="1"/>
</dbReference>
<keyword evidence="1" id="KW-0472">Membrane</keyword>
<keyword evidence="1" id="KW-0812">Transmembrane</keyword>
<dbReference type="InterPro" id="IPR036779">
    <property type="entry name" value="LysM_dom_sf"/>
</dbReference>
<protein>
    <submittedName>
        <fullName evidence="3">LysM peptidoglycan-binding domain-containing protein</fullName>
    </submittedName>
</protein>
<evidence type="ECO:0000256" key="1">
    <source>
        <dbReference type="SAM" id="Phobius"/>
    </source>
</evidence>
<evidence type="ECO:0000313" key="4">
    <source>
        <dbReference type="Proteomes" id="UP000729733"/>
    </source>
</evidence>
<comment type="caution">
    <text evidence="3">The sequence shown here is derived from an EMBL/GenBank/DDBJ whole genome shotgun (WGS) entry which is preliminary data.</text>
</comment>
<feature type="transmembrane region" description="Helical" evidence="1">
    <location>
        <begin position="51"/>
        <end position="72"/>
    </location>
</feature>